<keyword evidence="5" id="KW-0472">Membrane</keyword>
<evidence type="ECO:0000256" key="2">
    <source>
        <dbReference type="ARBA" id="ARBA00022801"/>
    </source>
</evidence>
<evidence type="ECO:0000313" key="6">
    <source>
        <dbReference type="EMBL" id="JAT75066.1"/>
    </source>
</evidence>
<evidence type="ECO:0000313" key="7">
    <source>
        <dbReference type="EMBL" id="JAT75322.1"/>
    </source>
</evidence>
<dbReference type="Gene3D" id="3.40.50.1820">
    <property type="entry name" value="alpha/beta hydrolase"/>
    <property type="match status" value="1"/>
</dbReference>
<evidence type="ECO:0000256" key="3">
    <source>
        <dbReference type="ARBA" id="ARBA00022963"/>
    </source>
</evidence>
<dbReference type="SUPFAM" id="SSF53474">
    <property type="entry name" value="alpha/beta-Hydrolases"/>
    <property type="match status" value="1"/>
</dbReference>
<dbReference type="EMBL" id="GDKF01003300">
    <property type="protein sequence ID" value="JAT75322.1"/>
    <property type="molecule type" value="Transcribed_RNA"/>
</dbReference>
<gene>
    <name evidence="6" type="ORF">g.26581</name>
    <name evidence="7" type="ORF">g.26616</name>
</gene>
<dbReference type="GO" id="GO:0016042">
    <property type="term" value="P:lipid catabolic process"/>
    <property type="evidence" value="ECO:0007669"/>
    <property type="project" value="UniProtKB-KW"/>
</dbReference>
<dbReference type="GO" id="GO:0003847">
    <property type="term" value="F:1-alkyl-2-acetylglycerophosphocholine esterase activity"/>
    <property type="evidence" value="ECO:0007669"/>
    <property type="project" value="UniProtKB-EC"/>
</dbReference>
<evidence type="ECO:0000256" key="1">
    <source>
        <dbReference type="ARBA" id="ARBA00013201"/>
    </source>
</evidence>
<name>A0A1D2A7X8_AUXPR</name>
<dbReference type="Pfam" id="PF03403">
    <property type="entry name" value="PAF-AH_p_II"/>
    <property type="match status" value="1"/>
</dbReference>
<keyword evidence="5" id="KW-1133">Transmembrane helix</keyword>
<dbReference type="InterPro" id="IPR029058">
    <property type="entry name" value="AB_hydrolase_fold"/>
</dbReference>
<dbReference type="PANTHER" id="PTHR10272:SF0">
    <property type="entry name" value="PLATELET-ACTIVATING FACTOR ACETYLHYDROLASE"/>
    <property type="match status" value="1"/>
</dbReference>
<dbReference type="PANTHER" id="PTHR10272">
    <property type="entry name" value="PLATELET-ACTIVATING FACTOR ACETYLHYDROLASE"/>
    <property type="match status" value="1"/>
</dbReference>
<keyword evidence="4" id="KW-0443">Lipid metabolism</keyword>
<protein>
    <recommendedName>
        <fullName evidence="1">1-alkyl-2-acetylglycerophosphocholine esterase</fullName>
        <ecNumber evidence="1">3.1.1.47</ecNumber>
    </recommendedName>
</protein>
<keyword evidence="3" id="KW-0442">Lipid degradation</keyword>
<organism evidence="7">
    <name type="scientific">Auxenochlorella protothecoides</name>
    <name type="common">Green microalga</name>
    <name type="synonym">Chlorella protothecoides</name>
    <dbReference type="NCBI Taxonomy" id="3075"/>
    <lineage>
        <taxon>Eukaryota</taxon>
        <taxon>Viridiplantae</taxon>
        <taxon>Chlorophyta</taxon>
        <taxon>core chlorophytes</taxon>
        <taxon>Trebouxiophyceae</taxon>
        <taxon>Chlorellales</taxon>
        <taxon>Chlorellaceae</taxon>
        <taxon>Auxenochlorella</taxon>
    </lineage>
</organism>
<sequence length="534" mass="56948">QSLTSRGRRTSMWVPHGPYSVGITDLEWEAHPGRPFNDLVRAEHLSARIFYPTAKRSPRPWSWGVSWLPHYNYAKGLGAFFFFRRPLSLINVLARVVLQAFVLVLGWLQRLWMIPGAPLAPALDVGGRPAVIFSHGLGGFRSMYSVPCAELASQGYVVLAVEHADGSSSAARVAGAKDWLYYAGLGGDAGQVDKTRTRVAEMQLALDVLTAMAQGSRLPGRMTLSHGLQASRFLCGSVDLGCVAAAGHSYGGATVAMLAAEDARFKAAIAFDPWWYALPPESAALEAWKTTCPILIMGSYSWNVPNRDGIKVCGERQQERVLQAARHGGGALLFVVRGTSHNTFADPLTLFSGQAGWLLNRLGLSAELDPVQGMGLVNTAALCFLADHLPLGAGTRAAQTWSRAGAWSLLAAHAQGEALKPSKGPLSWLFPGKGLLVTLSDEFLRRAVTSPKAAPKASEAGKDGDVLTGGEVAATVLPSEGAEQGPPAPGSRVNGHHHPAAAVCKVTPTVTQKQADALKELLGEEHIYLAEVYT</sequence>
<proteinExistence type="predicted"/>
<feature type="transmembrane region" description="Helical" evidence="5">
    <location>
        <begin position="89"/>
        <end position="108"/>
    </location>
</feature>
<keyword evidence="2" id="KW-0378">Hydrolase</keyword>
<dbReference type="EC" id="3.1.1.47" evidence="1"/>
<dbReference type="AlphaFoldDB" id="A0A1D2A7X8"/>
<accession>A0A1D2A7X8</accession>
<feature type="non-terminal residue" evidence="7">
    <location>
        <position position="1"/>
    </location>
</feature>
<dbReference type="EMBL" id="GDKF01003556">
    <property type="protein sequence ID" value="JAT75066.1"/>
    <property type="molecule type" value="Transcribed_RNA"/>
</dbReference>
<evidence type="ECO:0000256" key="5">
    <source>
        <dbReference type="SAM" id="Phobius"/>
    </source>
</evidence>
<evidence type="ECO:0000256" key="4">
    <source>
        <dbReference type="ARBA" id="ARBA00023098"/>
    </source>
</evidence>
<reference evidence="7" key="1">
    <citation type="submission" date="2015-08" db="EMBL/GenBank/DDBJ databases">
        <authorList>
            <person name="Babu N.S."/>
            <person name="Beckwith C.J."/>
            <person name="Beseler K.G."/>
            <person name="Brison A."/>
            <person name="Carone J.V."/>
            <person name="Caskin T.P."/>
            <person name="Diamond M."/>
            <person name="Durham M.E."/>
            <person name="Foxe J.M."/>
            <person name="Go M."/>
            <person name="Henderson B.A."/>
            <person name="Jones I.B."/>
            <person name="McGettigan J.A."/>
            <person name="Micheletti S.J."/>
            <person name="Nasrallah M.E."/>
            <person name="Ortiz D."/>
            <person name="Piller C.R."/>
            <person name="Privatt S.R."/>
            <person name="Schneider S.L."/>
            <person name="Sharp S."/>
            <person name="Smith T.C."/>
            <person name="Stanton J.D."/>
            <person name="Ullery H.E."/>
            <person name="Wilson R.J."/>
            <person name="Serrano M.G."/>
            <person name="Buck G."/>
            <person name="Lee V."/>
            <person name="Wang Y."/>
            <person name="Carvalho R."/>
            <person name="Voegtly L."/>
            <person name="Shi R."/>
            <person name="Duckworth R."/>
            <person name="Johnson A."/>
            <person name="Loviza R."/>
            <person name="Walstead R."/>
            <person name="Shah Z."/>
            <person name="Kiflezghi M."/>
            <person name="Wade K."/>
            <person name="Ball S.L."/>
            <person name="Bradley K.W."/>
            <person name="Asai D.J."/>
            <person name="Bowman C.A."/>
            <person name="Russell D.A."/>
            <person name="Pope W.H."/>
            <person name="Jacobs-Sera D."/>
            <person name="Hendrix R.W."/>
            <person name="Hatfull G.F."/>
        </authorList>
    </citation>
    <scope>NUCLEOTIDE SEQUENCE</scope>
</reference>
<keyword evidence="5" id="KW-0812">Transmembrane</keyword>